<sequence length="52" mass="5592">MKFVVFVSLSLVALSVDESVVSLVAKFFVAVVSGMLTFKGYVFTDTSSLILV</sequence>
<organism evidence="1 2">
    <name type="scientific">Neodiprion abietis nucleopolyhedrovirus</name>
    <dbReference type="NCBI Taxonomy" id="204507"/>
    <lineage>
        <taxon>Viruses</taxon>
        <taxon>Viruses incertae sedis</taxon>
        <taxon>Naldaviricetes</taxon>
        <taxon>Lefavirales</taxon>
        <taxon>Baculoviridae</taxon>
        <taxon>Gammabaculovirus</taxon>
        <taxon>Gammabaculovirus neabietis</taxon>
    </lineage>
</organism>
<dbReference type="EMBL" id="DQ317692">
    <property type="protein sequence ID" value="ABC74920.1"/>
    <property type="molecule type" value="Genomic_DNA"/>
</dbReference>
<dbReference type="RefSeq" id="YP_667894.1">
    <property type="nucleotide sequence ID" value="NC_008252.1"/>
</dbReference>
<accession>Q0ZP34</accession>
<reference evidence="1 2" key="1">
    <citation type="journal article" date="2006" name="J. Virol.">
        <title>Sequence analysis and organization of the Neodiprion abietis nucleopolyhedrovirus genome.</title>
        <authorList>
            <person name="Duffy S.P."/>
            <person name="Young A.M."/>
            <person name="Morin B."/>
            <person name="Lucarotti C.J."/>
            <person name="Koop B.F."/>
            <person name="Levin D.B."/>
        </authorList>
    </citation>
    <scope>NUCLEOTIDE SEQUENCE [LARGE SCALE GENOMIC DNA]</scope>
</reference>
<protein>
    <submittedName>
        <fullName evidence="1">Uncharacterized protein</fullName>
    </submittedName>
</protein>
<dbReference type="KEGG" id="vg:4179101"/>
<proteinExistence type="predicted"/>
<dbReference type="GeneID" id="4179101"/>
<keyword evidence="2" id="KW-1185">Reference proteome</keyword>
<evidence type="ECO:0000313" key="2">
    <source>
        <dbReference type="Proteomes" id="UP000242804"/>
    </source>
</evidence>
<evidence type="ECO:0000313" key="1">
    <source>
        <dbReference type="EMBL" id="ABC74920.1"/>
    </source>
</evidence>
<name>Q0ZP34_9CBAC</name>
<dbReference type="Proteomes" id="UP000242804">
    <property type="component" value="Segment"/>
</dbReference>